<gene>
    <name evidence="2" type="ORF">SSLN_LOCUS3842</name>
</gene>
<feature type="compositionally biased region" description="Polar residues" evidence="1">
    <location>
        <begin position="646"/>
        <end position="655"/>
    </location>
</feature>
<feature type="region of interest" description="Disordered" evidence="1">
    <location>
        <begin position="88"/>
        <end position="121"/>
    </location>
</feature>
<organism evidence="4">
    <name type="scientific">Schistocephalus solidus</name>
    <name type="common">Tapeworm</name>
    <dbReference type="NCBI Taxonomy" id="70667"/>
    <lineage>
        <taxon>Eukaryota</taxon>
        <taxon>Metazoa</taxon>
        <taxon>Spiralia</taxon>
        <taxon>Lophotrochozoa</taxon>
        <taxon>Platyhelminthes</taxon>
        <taxon>Cestoda</taxon>
        <taxon>Eucestoda</taxon>
        <taxon>Diphyllobothriidea</taxon>
        <taxon>Diphyllobothriidae</taxon>
        <taxon>Schistocephalus</taxon>
    </lineage>
</organism>
<feature type="compositionally biased region" description="Polar residues" evidence="1">
    <location>
        <begin position="495"/>
        <end position="514"/>
    </location>
</feature>
<feature type="compositionally biased region" description="Polar residues" evidence="1">
    <location>
        <begin position="584"/>
        <end position="613"/>
    </location>
</feature>
<reference evidence="2 3" key="2">
    <citation type="submission" date="2018-11" db="EMBL/GenBank/DDBJ databases">
        <authorList>
            <consortium name="Pathogen Informatics"/>
        </authorList>
    </citation>
    <scope>NUCLEOTIDE SEQUENCE [LARGE SCALE GENOMIC DNA]</scope>
    <source>
        <strain evidence="2 3">NST_G2</strain>
    </source>
</reference>
<feature type="region of interest" description="Disordered" evidence="1">
    <location>
        <begin position="297"/>
        <end position="713"/>
    </location>
</feature>
<feature type="compositionally biased region" description="Basic and acidic residues" evidence="1">
    <location>
        <begin position="403"/>
        <end position="415"/>
    </location>
</feature>
<feature type="region of interest" description="Disordered" evidence="1">
    <location>
        <begin position="39"/>
        <end position="58"/>
    </location>
</feature>
<keyword evidence="3" id="KW-1185">Reference proteome</keyword>
<feature type="compositionally biased region" description="Polar residues" evidence="1">
    <location>
        <begin position="41"/>
        <end position="56"/>
    </location>
</feature>
<feature type="compositionally biased region" description="Basic residues" evidence="1">
    <location>
        <begin position="674"/>
        <end position="684"/>
    </location>
</feature>
<dbReference type="OrthoDB" id="6249779at2759"/>
<feature type="compositionally biased region" description="Basic and acidic residues" evidence="1">
    <location>
        <begin position="685"/>
        <end position="713"/>
    </location>
</feature>
<feature type="compositionally biased region" description="Basic and acidic residues" evidence="1">
    <location>
        <begin position="91"/>
        <end position="101"/>
    </location>
</feature>
<feature type="compositionally biased region" description="Low complexity" evidence="1">
    <location>
        <begin position="426"/>
        <end position="436"/>
    </location>
</feature>
<proteinExistence type="predicted"/>
<evidence type="ECO:0000313" key="2">
    <source>
        <dbReference type="EMBL" id="VDL90227.1"/>
    </source>
</evidence>
<dbReference type="Gene3D" id="3.10.450.700">
    <property type="match status" value="1"/>
</dbReference>
<feature type="compositionally biased region" description="Polar residues" evidence="1">
    <location>
        <begin position="354"/>
        <end position="364"/>
    </location>
</feature>
<reference evidence="4" key="1">
    <citation type="submission" date="2016-06" db="UniProtKB">
        <authorList>
            <consortium name="WormBaseParasite"/>
        </authorList>
    </citation>
    <scope>IDENTIFICATION</scope>
</reference>
<dbReference type="AlphaFoldDB" id="A0A183SHZ4"/>
<dbReference type="WBParaSite" id="SSLN_0000396801-mRNA-1">
    <property type="protein sequence ID" value="SSLN_0000396801-mRNA-1"/>
    <property type="gene ID" value="SSLN_0000396801"/>
</dbReference>
<dbReference type="Proteomes" id="UP000275846">
    <property type="component" value="Unassembled WGS sequence"/>
</dbReference>
<accession>A0A183SHZ4</accession>
<evidence type="ECO:0000313" key="4">
    <source>
        <dbReference type="WBParaSite" id="SSLN_0000396801-mRNA-1"/>
    </source>
</evidence>
<sequence length="713" mass="78890">MRDRFRKENRAVIPLELCEGLRKQLLSCAEPSLEDNAFKKTGTSADGKTTNASNLHDSGPKVFNLSKLNPMEIKNEQLNFQLKIESAPHGSADEHGPESSRRWLSTSPLLKTDSPAEDGDISKGNLVPQWVPWSNCGSVEVYEPLVPDLLGFLMDAAIRYRTIDTPPVVNALYSMSGDRRFYFDLRNTRWGHRLFLSQVTDFHRNVIAIPVETLTDFRDRINTFIEKLNLEEDKNLRDALQGHSAPQRYWKPYPKMRPNFINGAYPPSRPQQVLLDGRSMPTEGAIGVPVGQFTETNVKRVRQTSGSKGNFKSRNRTISRTSATTASATDAAASHRTRQISTSSKGAPMPARQPNGQTGLTQSRDATHRQRQTPNKQQQVSKGRTPSSNHTGQQAGGARQLSRSKDGSDQHDDAQPKPLQSSSRPQHQQEQTHLQQMSRPKRPGTNRTAQQSGGVPGPSRGKPLNNPGEAHDTQPKMPQSPPKQQHSSHQAPHAWNQSAQRAIQETGDVSNQFENALRDPLDEGQSDQTKPQHSLPEQKAQQDPSQQHQIQGGGSIRPAAQGRNPTPVAPTDSSKVEQPPALAHNQQQHVSKPASNSPRSEHGGSQATQEQTTPLQQRREQEVPRRQELEEQKATLEEKVKKDSAAVTSEETAPSASVPEQAPVEANAATSPKGGKKNRNKKKRDPGGIEADHSGQRPSEQKKEENRNFQDNS</sequence>
<evidence type="ECO:0000256" key="1">
    <source>
        <dbReference type="SAM" id="MobiDB-lite"/>
    </source>
</evidence>
<feature type="compositionally biased region" description="Basic and acidic residues" evidence="1">
    <location>
        <begin position="617"/>
        <end position="644"/>
    </location>
</feature>
<dbReference type="EMBL" id="UYSU01032666">
    <property type="protein sequence ID" value="VDL90227.1"/>
    <property type="molecule type" value="Genomic_DNA"/>
</dbReference>
<evidence type="ECO:0000313" key="3">
    <source>
        <dbReference type="Proteomes" id="UP000275846"/>
    </source>
</evidence>
<name>A0A183SHZ4_SCHSO</name>
<protein>
    <submittedName>
        <fullName evidence="4">HSF_DOMAIN domain-containing protein</fullName>
    </submittedName>
</protein>
<feature type="compositionally biased region" description="Low complexity" evidence="1">
    <location>
        <begin position="482"/>
        <end position="494"/>
    </location>
</feature>
<feature type="compositionally biased region" description="Low complexity" evidence="1">
    <location>
        <begin position="318"/>
        <end position="334"/>
    </location>
</feature>
<feature type="compositionally biased region" description="Polar residues" evidence="1">
    <location>
        <begin position="372"/>
        <end position="393"/>
    </location>
</feature>